<evidence type="ECO:0000313" key="5">
    <source>
        <dbReference type="EMBL" id="MFC6360522.1"/>
    </source>
</evidence>
<dbReference type="PANTHER" id="PTHR44846:SF1">
    <property type="entry name" value="MANNOSYL-D-GLYCERATE TRANSPORT_METABOLISM SYSTEM REPRESSOR MNGR-RELATED"/>
    <property type="match status" value="1"/>
</dbReference>
<dbReference type="SUPFAM" id="SSF64288">
    <property type="entry name" value="Chorismate lyase-like"/>
    <property type="match status" value="1"/>
</dbReference>
<dbReference type="InterPro" id="IPR036390">
    <property type="entry name" value="WH_DNA-bd_sf"/>
</dbReference>
<keyword evidence="2" id="KW-0238">DNA-binding</keyword>
<protein>
    <submittedName>
        <fullName evidence="5">GntR family transcriptional regulator</fullName>
    </submittedName>
</protein>
<dbReference type="Proteomes" id="UP001596215">
    <property type="component" value="Unassembled WGS sequence"/>
</dbReference>
<sequence length="255" mass="27775">MSPLTAGSGQPLRVAVYSRLSAAIRRGLLLPGAMLPKESDLGEQMGVSRTVIREALMLLEEDGLLLTRRGIGRFVTHKLPTPGLENLLPPEEIFGCPPGEIRLQRIDARLQQPSDFTHKLLETSDDDASWFCESLIYSGNTVIALLQEHLPAGQRLDAADPRIAPAVDFSARQYHCRSVHSLLLNILQETPQPAVCQLQAGVPGEDRGKKLDIAADAPVMVLTRSLRYPSGPLYLAKMVIKAGFPLSINQSVSAL</sequence>
<evidence type="ECO:0000256" key="3">
    <source>
        <dbReference type="ARBA" id="ARBA00023163"/>
    </source>
</evidence>
<dbReference type="PRINTS" id="PR00035">
    <property type="entry name" value="HTHGNTR"/>
</dbReference>
<dbReference type="EMBL" id="JBHSUC010000001">
    <property type="protein sequence ID" value="MFC6360522.1"/>
    <property type="molecule type" value="Genomic_DNA"/>
</dbReference>
<comment type="caution">
    <text evidence="5">The sequence shown here is derived from an EMBL/GenBank/DDBJ whole genome shotgun (WGS) entry which is preliminary data.</text>
</comment>
<keyword evidence="1" id="KW-0805">Transcription regulation</keyword>
<feature type="domain" description="HTH gntR-type" evidence="4">
    <location>
        <begin position="10"/>
        <end position="78"/>
    </location>
</feature>
<reference evidence="6" key="1">
    <citation type="journal article" date="2019" name="Int. J. Syst. Evol. Microbiol.">
        <title>The Global Catalogue of Microorganisms (GCM) 10K type strain sequencing project: providing services to taxonomists for standard genome sequencing and annotation.</title>
        <authorList>
            <consortium name="The Broad Institute Genomics Platform"/>
            <consortium name="The Broad Institute Genome Sequencing Center for Infectious Disease"/>
            <person name="Wu L."/>
            <person name="Ma J."/>
        </authorList>
    </citation>
    <scope>NUCLEOTIDE SEQUENCE [LARGE SCALE GENOMIC DNA]</scope>
    <source>
        <strain evidence="6">CGMCC 4.1530</strain>
    </source>
</reference>
<keyword evidence="6" id="KW-1185">Reference proteome</keyword>
<dbReference type="InterPro" id="IPR000524">
    <property type="entry name" value="Tscrpt_reg_HTH_GntR"/>
</dbReference>
<dbReference type="CDD" id="cd07377">
    <property type="entry name" value="WHTH_GntR"/>
    <property type="match status" value="1"/>
</dbReference>
<dbReference type="PANTHER" id="PTHR44846">
    <property type="entry name" value="MANNOSYL-D-GLYCERATE TRANSPORT/METABOLISM SYSTEM REPRESSOR MNGR-RELATED"/>
    <property type="match status" value="1"/>
</dbReference>
<dbReference type="PROSITE" id="PS50949">
    <property type="entry name" value="HTH_GNTR"/>
    <property type="match status" value="1"/>
</dbReference>
<evidence type="ECO:0000313" key="6">
    <source>
        <dbReference type="Proteomes" id="UP001596215"/>
    </source>
</evidence>
<dbReference type="InterPro" id="IPR050679">
    <property type="entry name" value="Bact_HTH_transcr_reg"/>
</dbReference>
<dbReference type="SUPFAM" id="SSF46785">
    <property type="entry name" value="Winged helix' DNA-binding domain"/>
    <property type="match status" value="1"/>
</dbReference>
<dbReference type="InterPro" id="IPR036388">
    <property type="entry name" value="WH-like_DNA-bd_sf"/>
</dbReference>
<evidence type="ECO:0000256" key="2">
    <source>
        <dbReference type="ARBA" id="ARBA00023125"/>
    </source>
</evidence>
<dbReference type="RefSeq" id="WP_212709184.1">
    <property type="nucleotide sequence ID" value="NZ_BAAAFW010000017.1"/>
</dbReference>
<keyword evidence="3" id="KW-0804">Transcription</keyword>
<proteinExistence type="predicted"/>
<dbReference type="InterPro" id="IPR028978">
    <property type="entry name" value="Chorismate_lyase_/UTRA_dom_sf"/>
</dbReference>
<dbReference type="SMART" id="SM00345">
    <property type="entry name" value="HTH_GNTR"/>
    <property type="match status" value="1"/>
</dbReference>
<gene>
    <name evidence="5" type="ORF">ACFP73_00120</name>
</gene>
<dbReference type="Gene3D" id="1.10.10.10">
    <property type="entry name" value="Winged helix-like DNA-binding domain superfamily/Winged helix DNA-binding domain"/>
    <property type="match status" value="1"/>
</dbReference>
<dbReference type="Gene3D" id="3.40.1410.10">
    <property type="entry name" value="Chorismate lyase-like"/>
    <property type="match status" value="1"/>
</dbReference>
<accession>A0ABW1VLM6</accession>
<name>A0ABW1VLM6_9GAMM</name>
<evidence type="ECO:0000259" key="4">
    <source>
        <dbReference type="PROSITE" id="PS50949"/>
    </source>
</evidence>
<dbReference type="Pfam" id="PF00392">
    <property type="entry name" value="GntR"/>
    <property type="match status" value="1"/>
</dbReference>
<organism evidence="5 6">
    <name type="scientific">Tatumella punctata</name>
    <dbReference type="NCBI Taxonomy" id="399969"/>
    <lineage>
        <taxon>Bacteria</taxon>
        <taxon>Pseudomonadati</taxon>
        <taxon>Pseudomonadota</taxon>
        <taxon>Gammaproteobacteria</taxon>
        <taxon>Enterobacterales</taxon>
        <taxon>Erwiniaceae</taxon>
        <taxon>Tatumella</taxon>
    </lineage>
</organism>
<evidence type="ECO:0000256" key="1">
    <source>
        <dbReference type="ARBA" id="ARBA00023015"/>
    </source>
</evidence>